<evidence type="ECO:0000313" key="3">
    <source>
        <dbReference type="Proteomes" id="UP000736672"/>
    </source>
</evidence>
<dbReference type="AlphaFoldDB" id="A0A9P9KYW9"/>
<dbReference type="Proteomes" id="UP000736672">
    <property type="component" value="Unassembled WGS sequence"/>
</dbReference>
<keyword evidence="3" id="KW-1185">Reference proteome</keyword>
<feature type="region of interest" description="Disordered" evidence="1">
    <location>
        <begin position="109"/>
        <end position="132"/>
    </location>
</feature>
<organism evidence="2 3">
    <name type="scientific">Fusarium solani</name>
    <name type="common">Filamentous fungus</name>
    <dbReference type="NCBI Taxonomy" id="169388"/>
    <lineage>
        <taxon>Eukaryota</taxon>
        <taxon>Fungi</taxon>
        <taxon>Dikarya</taxon>
        <taxon>Ascomycota</taxon>
        <taxon>Pezizomycotina</taxon>
        <taxon>Sordariomycetes</taxon>
        <taxon>Hypocreomycetidae</taxon>
        <taxon>Hypocreales</taxon>
        <taxon>Nectriaceae</taxon>
        <taxon>Fusarium</taxon>
        <taxon>Fusarium solani species complex</taxon>
    </lineage>
</organism>
<name>A0A9P9KYW9_FUSSL</name>
<proteinExistence type="predicted"/>
<evidence type="ECO:0000313" key="2">
    <source>
        <dbReference type="EMBL" id="KAH7271153.1"/>
    </source>
</evidence>
<reference evidence="2" key="1">
    <citation type="journal article" date="2021" name="Nat. Commun.">
        <title>Genetic determinants of endophytism in the Arabidopsis root mycobiome.</title>
        <authorList>
            <person name="Mesny F."/>
            <person name="Miyauchi S."/>
            <person name="Thiergart T."/>
            <person name="Pickel B."/>
            <person name="Atanasova L."/>
            <person name="Karlsson M."/>
            <person name="Huettel B."/>
            <person name="Barry K.W."/>
            <person name="Haridas S."/>
            <person name="Chen C."/>
            <person name="Bauer D."/>
            <person name="Andreopoulos W."/>
            <person name="Pangilinan J."/>
            <person name="LaButti K."/>
            <person name="Riley R."/>
            <person name="Lipzen A."/>
            <person name="Clum A."/>
            <person name="Drula E."/>
            <person name="Henrissat B."/>
            <person name="Kohler A."/>
            <person name="Grigoriev I.V."/>
            <person name="Martin F.M."/>
            <person name="Hacquard S."/>
        </authorList>
    </citation>
    <scope>NUCLEOTIDE SEQUENCE</scope>
    <source>
        <strain evidence="2">FSSC 5 MPI-SDFR-AT-0091</strain>
    </source>
</reference>
<dbReference type="EMBL" id="JAGTJS010000004">
    <property type="protein sequence ID" value="KAH7271153.1"/>
    <property type="molecule type" value="Genomic_DNA"/>
</dbReference>
<accession>A0A9P9KYW9</accession>
<protein>
    <submittedName>
        <fullName evidence="2">Uncharacterized protein</fullName>
    </submittedName>
</protein>
<evidence type="ECO:0000256" key="1">
    <source>
        <dbReference type="SAM" id="MobiDB-lite"/>
    </source>
</evidence>
<gene>
    <name evidence="2" type="ORF">B0J15DRAFT_204529</name>
</gene>
<comment type="caution">
    <text evidence="2">The sequence shown here is derived from an EMBL/GenBank/DDBJ whole genome shotgun (WGS) entry which is preliminary data.</text>
</comment>
<sequence length="206" mass="22738">MSILAILSTLQHQPEYLIHGRRLRRVGASVKKPGPGPGLPYRQASRAFSRASYSCSRFFLMPCPNHGGAGGGRHRVQLSKQRHWSSAICRCLYEKLELLMPVASLAGEQASQKGKAPNARRGHPSTTQSSVQHTRLIVDAARRWKAPLTISCPSLSRLANSYLHSSTARLGCRSWTSSALIDIKPWTGIYKETAHSDSIIRQDLQA</sequence>